<proteinExistence type="predicted"/>
<organism evidence="1 2">
    <name type="scientific">Melia azedarach</name>
    <name type="common">Chinaberry tree</name>
    <dbReference type="NCBI Taxonomy" id="155640"/>
    <lineage>
        <taxon>Eukaryota</taxon>
        <taxon>Viridiplantae</taxon>
        <taxon>Streptophyta</taxon>
        <taxon>Embryophyta</taxon>
        <taxon>Tracheophyta</taxon>
        <taxon>Spermatophyta</taxon>
        <taxon>Magnoliopsida</taxon>
        <taxon>eudicotyledons</taxon>
        <taxon>Gunneridae</taxon>
        <taxon>Pentapetalae</taxon>
        <taxon>rosids</taxon>
        <taxon>malvids</taxon>
        <taxon>Sapindales</taxon>
        <taxon>Meliaceae</taxon>
        <taxon>Melia</taxon>
    </lineage>
</organism>
<protein>
    <submittedName>
        <fullName evidence="1">GBF-interacting protein 1, putative isoform 1</fullName>
    </submittedName>
</protein>
<evidence type="ECO:0000313" key="2">
    <source>
        <dbReference type="Proteomes" id="UP001164539"/>
    </source>
</evidence>
<gene>
    <name evidence="1" type="ORF">OWV82_004214</name>
</gene>
<keyword evidence="2" id="KW-1185">Reference proteome</keyword>
<reference evidence="1 2" key="1">
    <citation type="journal article" date="2023" name="Science">
        <title>Complex scaffold remodeling in plant triterpene biosynthesis.</title>
        <authorList>
            <person name="De La Pena R."/>
            <person name="Hodgson H."/>
            <person name="Liu J.C."/>
            <person name="Stephenson M.J."/>
            <person name="Martin A.C."/>
            <person name="Owen C."/>
            <person name="Harkess A."/>
            <person name="Leebens-Mack J."/>
            <person name="Jimenez L.E."/>
            <person name="Osbourn A."/>
            <person name="Sattely E.S."/>
        </authorList>
    </citation>
    <scope>NUCLEOTIDE SEQUENCE [LARGE SCALE GENOMIC DNA]</scope>
    <source>
        <strain evidence="2">cv. JPN11</strain>
        <tissue evidence="1">Leaf</tissue>
    </source>
</reference>
<dbReference type="EMBL" id="CM051395">
    <property type="protein sequence ID" value="KAJ4725324.1"/>
    <property type="molecule type" value="Genomic_DNA"/>
</dbReference>
<evidence type="ECO:0000313" key="1">
    <source>
        <dbReference type="EMBL" id="KAJ4725324.1"/>
    </source>
</evidence>
<comment type="caution">
    <text evidence="1">The sequence shown here is derived from an EMBL/GenBank/DDBJ whole genome shotgun (WGS) entry which is preliminary data.</text>
</comment>
<dbReference type="Proteomes" id="UP001164539">
    <property type="component" value="Chromosome 2"/>
</dbReference>
<accession>A0ACC1YQM5</accession>
<name>A0ACC1YQM5_MELAZ</name>
<sequence length="786" mass="83053">MSSENTNSSTSKSGEESAGFRVVIPTHVRPMIQSIRETTGRQHSDEEIYSVLQDCCMDPNETAQKLLYLDTFHEVKKKRDKKKEGQGVRGSRGNYYSNYTSSVAGGGRNAAPRRENGVNNLTERGPTLRKTKNNAVPHETKASTTAASNDHSSLSNGSFSHGHDRQLSVDGVVPEPENSSAIDAKKLGIEPLLPTPTFASIIKDEREKSSSSSNHLPTSASLSSVSGVYSSASDPVLASPVPWSAGAVGAIVREVGSHRKAAEPNHIQGNKDVSYDIDKESSESEKTASCDSNTLHKKNIERESKAVGNSQLSEPSQSSSLPTHDSSLAVHSSVSGSLPAEESVAPPKVANSGSVTVAIKANSQLLPESIVSDSQHVTFPNHFKVSEAVKNGLTFGSIDPSFGLAAKNVSGTSGEISSLRESESSHGSDEIAGEPSPSSQSVPATTPGEILDHPQSSPLVDEVPPPAVGNVSNDTELKHDESKQEMPLLPEGQQKPAVQSFPNYSYGFMLPSPGSQFMQMEGLETQAHDASLISNYANGNSLAPSSSPAPSAQSSVAAPPQPVHLFRQPYPSFLSYGQYLSPYFMPQVHQFLSPNGLPQQPSTSNIYLSSAAAAAGVKFPLSQFKPGTNAGNPTHIGIAPGYGSYSSSPVGFNPITSGTSGKSTSNEELAASQLKDNHIYTTRPLSEGSGVWIPAPGQDLSNMQINPLYNLTLQGQHIAFAAQTGHGSFPGIYHQPAQTVAAAPSNANPLLQQSQAMPAAVETMGPPPSGAYQQPQLAQMNWNPSY</sequence>